<comment type="subcellular location">
    <subcellularLocation>
        <location evidence="2">Membrane</location>
        <topology evidence="2">Multi-pass membrane protein</topology>
    </subcellularLocation>
</comment>
<evidence type="ECO:0000256" key="12">
    <source>
        <dbReference type="SAM" id="Phobius"/>
    </source>
</evidence>
<feature type="domain" description="Peptidase M50" evidence="13">
    <location>
        <begin position="55"/>
        <end position="128"/>
    </location>
</feature>
<comment type="similarity">
    <text evidence="3">Belongs to the peptidase M50B family.</text>
</comment>
<keyword evidence="15" id="KW-1185">Reference proteome</keyword>
<feature type="transmembrane region" description="Helical" evidence="12">
    <location>
        <begin position="172"/>
        <end position="202"/>
    </location>
</feature>
<proteinExistence type="inferred from homology"/>
<evidence type="ECO:0000256" key="3">
    <source>
        <dbReference type="ARBA" id="ARBA00007931"/>
    </source>
</evidence>
<dbReference type="Pfam" id="PF02163">
    <property type="entry name" value="Peptidase_M50"/>
    <property type="match status" value="2"/>
</dbReference>
<dbReference type="PANTHER" id="PTHR39188:SF3">
    <property type="entry name" value="STAGE IV SPORULATION PROTEIN FB"/>
    <property type="match status" value="1"/>
</dbReference>
<dbReference type="PANTHER" id="PTHR39188">
    <property type="entry name" value="MEMBRANE-ASSOCIATED ZINC METALLOPROTEASE M50B"/>
    <property type="match status" value="1"/>
</dbReference>
<evidence type="ECO:0000313" key="15">
    <source>
        <dbReference type="Proteomes" id="UP000289856"/>
    </source>
</evidence>
<protein>
    <submittedName>
        <fullName evidence="14">Site-2 protease family protein</fullName>
    </submittedName>
</protein>
<evidence type="ECO:0000256" key="4">
    <source>
        <dbReference type="ARBA" id="ARBA00022670"/>
    </source>
</evidence>
<keyword evidence="11 12" id="KW-0472">Membrane</keyword>
<dbReference type="EMBL" id="AP019400">
    <property type="protein sequence ID" value="BBI31362.1"/>
    <property type="molecule type" value="Genomic_DNA"/>
</dbReference>
<evidence type="ECO:0000256" key="8">
    <source>
        <dbReference type="ARBA" id="ARBA00022833"/>
    </source>
</evidence>
<dbReference type="KEGG" id="cohn:KCTCHS21_07610"/>
<gene>
    <name evidence="14" type="ORF">KCTCHS21_07610</name>
</gene>
<dbReference type="AlphaFoldDB" id="A0A3T1CZT4"/>
<evidence type="ECO:0000256" key="10">
    <source>
        <dbReference type="ARBA" id="ARBA00023049"/>
    </source>
</evidence>
<evidence type="ECO:0000256" key="6">
    <source>
        <dbReference type="ARBA" id="ARBA00022723"/>
    </source>
</evidence>
<reference evidence="14 15" key="1">
    <citation type="submission" date="2019-01" db="EMBL/GenBank/DDBJ databases">
        <title>Complete genome sequence of Cohnella hallensis HS21 isolated from Korean fir (Abies koreana) rhizospheric soil.</title>
        <authorList>
            <person name="Jiang L."/>
            <person name="Kang S.W."/>
            <person name="Kim S."/>
            <person name="Jung J."/>
            <person name="Kim C.Y."/>
            <person name="Kim D.H."/>
            <person name="Kim S.W."/>
            <person name="Lee J."/>
        </authorList>
    </citation>
    <scope>NUCLEOTIDE SEQUENCE [LARGE SCALE GENOMIC DNA]</scope>
    <source>
        <strain evidence="14 15">HS21</strain>
    </source>
</reference>
<dbReference type="Proteomes" id="UP000289856">
    <property type="component" value="Chromosome"/>
</dbReference>
<evidence type="ECO:0000256" key="11">
    <source>
        <dbReference type="ARBA" id="ARBA00023136"/>
    </source>
</evidence>
<name>A0A3T1CZT4_9BACL</name>
<evidence type="ECO:0000256" key="7">
    <source>
        <dbReference type="ARBA" id="ARBA00022801"/>
    </source>
</evidence>
<accession>A0A3T1CZT4</accession>
<evidence type="ECO:0000256" key="5">
    <source>
        <dbReference type="ARBA" id="ARBA00022692"/>
    </source>
</evidence>
<dbReference type="GO" id="GO:0006508">
    <property type="term" value="P:proteolysis"/>
    <property type="evidence" value="ECO:0007669"/>
    <property type="project" value="UniProtKB-KW"/>
</dbReference>
<sequence>MNNSRGRSMLMGIGVFLLAKFKWALAMLKWTKFGGTFISMIVSLGAYAALYGWKFGVALVYLLFVHEMGHVIAAKRKGIPTSPAFFIPFLGAMISLKERPKDAATEAYMAYGGPLAGLISFLPAVVLYQYTEEPFWAMVIFMGAMINLFNLLPVSPLDGGRIVSVLSTKIWFVGLLLLGVFVAVSPSPILFLIIIMGLFSWWNRAKEGHRNALLSYEREKLMAYRDAIAHWPTLTTTWNLKQALSAEISAAAQAAQSVEGKRMIPFLHDDERLAREKARMDRHYADLTMNLLQEWEHQPVEYADADPSRPIPSKLLGIAQQTADNKIQQLEDELKQNRAYYVAPASVKWKVLVAYLLLAGVLSLFMVYGHNLMELYR</sequence>
<feature type="transmembrane region" description="Helical" evidence="12">
    <location>
        <begin position="351"/>
        <end position="369"/>
    </location>
</feature>
<keyword evidence="8" id="KW-0862">Zinc</keyword>
<evidence type="ECO:0000256" key="9">
    <source>
        <dbReference type="ARBA" id="ARBA00022989"/>
    </source>
</evidence>
<keyword evidence="6" id="KW-0479">Metal-binding</keyword>
<dbReference type="GO" id="GO:0016020">
    <property type="term" value="C:membrane"/>
    <property type="evidence" value="ECO:0007669"/>
    <property type="project" value="UniProtKB-SubCell"/>
</dbReference>
<feature type="transmembrane region" description="Helical" evidence="12">
    <location>
        <begin position="135"/>
        <end position="152"/>
    </location>
</feature>
<feature type="transmembrane region" description="Helical" evidence="12">
    <location>
        <begin position="36"/>
        <end position="66"/>
    </location>
</feature>
<dbReference type="CDD" id="cd06160">
    <property type="entry name" value="S2P-M50_like_2"/>
    <property type="match status" value="1"/>
</dbReference>
<keyword evidence="9 12" id="KW-1133">Transmembrane helix</keyword>
<keyword evidence="7" id="KW-0378">Hydrolase</keyword>
<evidence type="ECO:0000256" key="1">
    <source>
        <dbReference type="ARBA" id="ARBA00001947"/>
    </source>
</evidence>
<feature type="domain" description="Peptidase M50" evidence="13">
    <location>
        <begin position="134"/>
        <end position="169"/>
    </location>
</feature>
<dbReference type="GO" id="GO:0008237">
    <property type="term" value="F:metallopeptidase activity"/>
    <property type="evidence" value="ECO:0007669"/>
    <property type="project" value="UniProtKB-KW"/>
</dbReference>
<evidence type="ECO:0000256" key="2">
    <source>
        <dbReference type="ARBA" id="ARBA00004141"/>
    </source>
</evidence>
<keyword evidence="10" id="KW-0482">Metalloprotease</keyword>
<dbReference type="InterPro" id="IPR008915">
    <property type="entry name" value="Peptidase_M50"/>
</dbReference>
<evidence type="ECO:0000313" key="14">
    <source>
        <dbReference type="EMBL" id="BBI31362.1"/>
    </source>
</evidence>
<feature type="transmembrane region" description="Helical" evidence="12">
    <location>
        <begin position="108"/>
        <end position="128"/>
    </location>
</feature>
<evidence type="ECO:0000259" key="13">
    <source>
        <dbReference type="Pfam" id="PF02163"/>
    </source>
</evidence>
<organism evidence="14 15">
    <name type="scientific">Cohnella abietis</name>
    <dbReference type="NCBI Taxonomy" id="2507935"/>
    <lineage>
        <taxon>Bacteria</taxon>
        <taxon>Bacillati</taxon>
        <taxon>Bacillota</taxon>
        <taxon>Bacilli</taxon>
        <taxon>Bacillales</taxon>
        <taxon>Paenibacillaceae</taxon>
        <taxon>Cohnella</taxon>
    </lineage>
</organism>
<keyword evidence="5 12" id="KW-0812">Transmembrane</keyword>
<dbReference type="GO" id="GO:0046872">
    <property type="term" value="F:metal ion binding"/>
    <property type="evidence" value="ECO:0007669"/>
    <property type="project" value="UniProtKB-KW"/>
</dbReference>
<feature type="transmembrane region" description="Helical" evidence="12">
    <location>
        <begin position="78"/>
        <end position="96"/>
    </location>
</feature>
<comment type="cofactor">
    <cofactor evidence="1">
        <name>Zn(2+)</name>
        <dbReference type="ChEBI" id="CHEBI:29105"/>
    </cofactor>
</comment>
<keyword evidence="4 14" id="KW-0645">Protease</keyword>